<evidence type="ECO:0000313" key="2">
    <source>
        <dbReference type="Proteomes" id="UP000654922"/>
    </source>
</evidence>
<sequence length="116" mass="12862">MGETSNINAAYVNLTSPDDGDNEWSAKQTEAAAELSFKGFVDTSSYDMTCTPVIGGIYVGTVNGNLKDGVGLRFNLYNFKGALRWYLKNGNELWIHHDVKVIFDGVFEGDRKIITF</sequence>
<comment type="caution">
    <text evidence="1">The sequence shown here is derived from an EMBL/GenBank/DDBJ whole genome shotgun (WGS) entry which is preliminary data.</text>
</comment>
<protein>
    <submittedName>
        <fullName evidence="1">Uncharacterized protein</fullName>
    </submittedName>
</protein>
<dbReference type="OrthoDB" id="3832365at2759"/>
<proteinExistence type="predicted"/>
<gene>
    <name evidence="1" type="ORF">CNMCM5623_008138</name>
</gene>
<accession>A0A8H6PJ04</accession>
<reference evidence="1" key="1">
    <citation type="submission" date="2020-06" db="EMBL/GenBank/DDBJ databases">
        <title>Draft genome sequences of strains closely related to Aspergillus parafelis and Aspergillus hiratsukae.</title>
        <authorList>
            <person name="Dos Santos R.A.C."/>
            <person name="Rivero-Menendez O."/>
            <person name="Steenwyk J.L."/>
            <person name="Mead M.E."/>
            <person name="Goldman G.H."/>
            <person name="Alastruey-Izquierdo A."/>
            <person name="Rokas A."/>
        </authorList>
    </citation>
    <scope>NUCLEOTIDE SEQUENCE</scope>
    <source>
        <strain evidence="1">CNM-CM5623</strain>
    </source>
</reference>
<dbReference type="EMBL" id="JACBAE010001401">
    <property type="protein sequence ID" value="KAF7155596.1"/>
    <property type="molecule type" value="Genomic_DNA"/>
</dbReference>
<name>A0A8H6PJ04_9EURO</name>
<organism evidence="1 2">
    <name type="scientific">Aspergillus felis</name>
    <dbReference type="NCBI Taxonomy" id="1287682"/>
    <lineage>
        <taxon>Eukaryota</taxon>
        <taxon>Fungi</taxon>
        <taxon>Dikarya</taxon>
        <taxon>Ascomycota</taxon>
        <taxon>Pezizomycotina</taxon>
        <taxon>Eurotiomycetes</taxon>
        <taxon>Eurotiomycetidae</taxon>
        <taxon>Eurotiales</taxon>
        <taxon>Aspergillaceae</taxon>
        <taxon>Aspergillus</taxon>
        <taxon>Aspergillus subgen. Fumigati</taxon>
    </lineage>
</organism>
<dbReference type="Proteomes" id="UP000654922">
    <property type="component" value="Unassembled WGS sequence"/>
</dbReference>
<dbReference type="AlphaFoldDB" id="A0A8H6PJ04"/>
<evidence type="ECO:0000313" key="1">
    <source>
        <dbReference type="EMBL" id="KAF7155596.1"/>
    </source>
</evidence>